<dbReference type="EMBL" id="SEKV01000745">
    <property type="protein sequence ID" value="TFY54039.1"/>
    <property type="molecule type" value="Genomic_DNA"/>
</dbReference>
<dbReference type="Proteomes" id="UP000298390">
    <property type="component" value="Unassembled WGS sequence"/>
</dbReference>
<protein>
    <submittedName>
        <fullName evidence="1">Uncharacterized protein</fullName>
    </submittedName>
</protein>
<sequence length="124" mass="14294">MRFISETSTRAAVAHADVDVTHPYPFTIKSLLVRHLDYRYMRGPVIDTPGILGPPTKNLNTMEMAGSTNKVEYMCAVFRGRVPMRDSQLSRRWLGELNNEIKWFLYDTDSKCSVSIYYNTYMCA</sequence>
<dbReference type="PANTHER" id="PTHR45759">
    <property type="entry name" value="NUCLEOLAR GTP-BINDING PROTEIN 1"/>
    <property type="match status" value="1"/>
</dbReference>
<dbReference type="STRING" id="34475.A0A4Y9XZJ8"/>
<proteinExistence type="predicted"/>
<dbReference type="AlphaFoldDB" id="A0A4Y9XZJ8"/>
<evidence type="ECO:0000313" key="2">
    <source>
        <dbReference type="Proteomes" id="UP000298390"/>
    </source>
</evidence>
<organism evidence="1 2">
    <name type="scientific">Rhodofomes roseus</name>
    <dbReference type="NCBI Taxonomy" id="34475"/>
    <lineage>
        <taxon>Eukaryota</taxon>
        <taxon>Fungi</taxon>
        <taxon>Dikarya</taxon>
        <taxon>Basidiomycota</taxon>
        <taxon>Agaricomycotina</taxon>
        <taxon>Agaricomycetes</taxon>
        <taxon>Polyporales</taxon>
        <taxon>Rhodofomes</taxon>
    </lineage>
</organism>
<gene>
    <name evidence="1" type="ORF">EVJ58_g9093</name>
</gene>
<accession>A0A4Y9XZJ8</accession>
<evidence type="ECO:0000313" key="1">
    <source>
        <dbReference type="EMBL" id="TFY54039.1"/>
    </source>
</evidence>
<comment type="caution">
    <text evidence="1">The sequence shown here is derived from an EMBL/GenBank/DDBJ whole genome shotgun (WGS) entry which is preliminary data.</text>
</comment>
<name>A0A4Y9XZJ8_9APHY</name>
<reference evidence="1 2" key="1">
    <citation type="submission" date="2019-01" db="EMBL/GenBank/DDBJ databases">
        <title>Genome sequencing of the rare red list fungi Fomitopsis rosea.</title>
        <authorList>
            <person name="Buettner E."/>
            <person name="Kellner H."/>
        </authorList>
    </citation>
    <scope>NUCLEOTIDE SEQUENCE [LARGE SCALE GENOMIC DNA]</scope>
    <source>
        <strain evidence="1 2">DSM 105464</strain>
    </source>
</reference>